<organism evidence="2 3">
    <name type="scientific">Photobacterium frigidiphilum</name>
    <dbReference type="NCBI Taxonomy" id="264736"/>
    <lineage>
        <taxon>Bacteria</taxon>
        <taxon>Pseudomonadati</taxon>
        <taxon>Pseudomonadota</taxon>
        <taxon>Gammaproteobacteria</taxon>
        <taxon>Vibrionales</taxon>
        <taxon>Vibrionaceae</taxon>
        <taxon>Photobacterium</taxon>
    </lineage>
</organism>
<keyword evidence="1" id="KW-0812">Transmembrane</keyword>
<dbReference type="InterPro" id="IPR017744">
    <property type="entry name" value="BcsG"/>
</dbReference>
<dbReference type="AlphaFoldDB" id="A0A2T3JMK3"/>
<dbReference type="EMBL" id="PYMJ01000004">
    <property type="protein sequence ID" value="PSU50247.1"/>
    <property type="molecule type" value="Genomic_DNA"/>
</dbReference>
<dbReference type="RefSeq" id="WP_107241859.1">
    <property type="nucleotide sequence ID" value="NZ_PYMJ01000004.1"/>
</dbReference>
<dbReference type="Pfam" id="PF11658">
    <property type="entry name" value="CBP_BcsG"/>
    <property type="match status" value="1"/>
</dbReference>
<keyword evidence="3" id="KW-1185">Reference proteome</keyword>
<feature type="transmembrane region" description="Helical" evidence="1">
    <location>
        <begin position="99"/>
        <end position="125"/>
    </location>
</feature>
<comment type="caution">
    <text evidence="2">The sequence shown here is derived from an EMBL/GenBank/DDBJ whole genome shotgun (WGS) entry which is preliminary data.</text>
</comment>
<accession>A0A2T3JMK3</accession>
<dbReference type="NCBIfam" id="TIGR03368">
    <property type="entry name" value="cellulose_yhjU"/>
    <property type="match status" value="1"/>
</dbReference>
<feature type="transmembrane region" description="Helical" evidence="1">
    <location>
        <begin position="12"/>
        <end position="30"/>
    </location>
</feature>
<name>A0A2T3JMK3_9GAMM</name>
<keyword evidence="1" id="KW-0472">Membrane</keyword>
<keyword evidence="1" id="KW-1133">Transmembrane helix</keyword>
<dbReference type="OrthoDB" id="6965261at2"/>
<sequence length="545" mass="61672">MNSQTSEPKNILNGLGWWNVYFIIKIALFLKGDISFHAIENFAFISFLLLPISFKWLKITRFFISIPIGLWLLYFDSYLPPLDRLWSQIGQLMQFELSYLIELAGRFVSLTTLLTIFTLSAAYYLLNKYIRVTVLVLISLIYISVPQSIITTPNIGNTPSLLAQQQTTDQNGKEKQPLQISDVNDDVLNDFKNNFFADEAKRVTNFNNNTQSDAPFDLLFLSICSVAWDDIKLVGLQNHPIFDDFDIMFDNFNSATSYSGPAVIRLLRANCGQEEHSQLFDDAASNQCYLFENLANLGFQENLLMNHDGVFDSFLSLIKKDGKIETNLMPQEGLTPYQKGFDGASIFRDKDVLDRWWQERIENDSGQVVALYNTISLHDGNRIINNNASTSLISYKRRLNNLLDDLYSFFNELKVSERNIVVVLVPEHGAGIRGDKMQISGMREIPAPSITHVPVGLKVFGKNIERAGKTVHITAPSSYLAVSSLISNILDQNIYELATFDPEKLVINLPETSVVAENSGTTVMDINNKHYISLDGNTWSEYPTN</sequence>
<feature type="transmembrane region" description="Helical" evidence="1">
    <location>
        <begin position="132"/>
        <end position="150"/>
    </location>
</feature>
<gene>
    <name evidence="2" type="primary">bcsG</name>
    <name evidence="2" type="ORF">C9J12_05820</name>
</gene>
<reference evidence="2 3" key="1">
    <citation type="submission" date="2018-01" db="EMBL/GenBank/DDBJ databases">
        <title>Whole genome sequencing of Histamine producing bacteria.</title>
        <authorList>
            <person name="Butler K."/>
        </authorList>
    </citation>
    <scope>NUCLEOTIDE SEQUENCE [LARGE SCALE GENOMIC DNA]</scope>
    <source>
        <strain evidence="2 3">JCM 12947</strain>
    </source>
</reference>
<evidence type="ECO:0000313" key="2">
    <source>
        <dbReference type="EMBL" id="PSU50247.1"/>
    </source>
</evidence>
<evidence type="ECO:0000313" key="3">
    <source>
        <dbReference type="Proteomes" id="UP000240987"/>
    </source>
</evidence>
<feature type="transmembrane region" description="Helical" evidence="1">
    <location>
        <begin position="36"/>
        <end position="54"/>
    </location>
</feature>
<proteinExistence type="predicted"/>
<feature type="transmembrane region" description="Helical" evidence="1">
    <location>
        <begin position="61"/>
        <end position="79"/>
    </location>
</feature>
<dbReference type="Proteomes" id="UP000240987">
    <property type="component" value="Unassembled WGS sequence"/>
</dbReference>
<evidence type="ECO:0000256" key="1">
    <source>
        <dbReference type="SAM" id="Phobius"/>
    </source>
</evidence>
<protein>
    <submittedName>
        <fullName evidence="2">Cellulose biosynthesis protein BcsG</fullName>
    </submittedName>
</protein>